<dbReference type="GO" id="GO:0005886">
    <property type="term" value="C:plasma membrane"/>
    <property type="evidence" value="ECO:0007669"/>
    <property type="project" value="UniProtKB-SubCell"/>
</dbReference>
<dbReference type="GO" id="GO:0005789">
    <property type="term" value="C:endoplasmic reticulum membrane"/>
    <property type="evidence" value="ECO:0007669"/>
    <property type="project" value="UniProtKB-SubCell"/>
</dbReference>
<dbReference type="InterPro" id="IPR009721">
    <property type="entry name" value="O-acyltransferase_WSD1_C"/>
</dbReference>
<evidence type="ECO:0000256" key="8">
    <source>
        <dbReference type="ARBA" id="ARBA00024360"/>
    </source>
</evidence>
<evidence type="ECO:0000256" key="9">
    <source>
        <dbReference type="ARBA" id="ARBA00047604"/>
    </source>
</evidence>
<dbReference type="InterPro" id="IPR004255">
    <property type="entry name" value="O-acyltransferase_WSD1_N"/>
</dbReference>
<comment type="similarity">
    <text evidence="8">In the N-terminal section; belongs to the long-chain O-acyltransferase family.</text>
</comment>
<evidence type="ECO:0000256" key="2">
    <source>
        <dbReference type="ARBA" id="ARBA00004586"/>
    </source>
</evidence>
<protein>
    <submittedName>
        <fullName evidence="14">O-acyltransferase WSD1-like</fullName>
    </submittedName>
</protein>
<reference evidence="14" key="1">
    <citation type="journal article" date="2023" name="Science">
        <title>Elucidation of the pathway for biosynthesis of saponin adjuvants from the soapbark tree.</title>
        <authorList>
            <person name="Reed J."/>
            <person name="Orme A."/>
            <person name="El-Demerdash A."/>
            <person name="Owen C."/>
            <person name="Martin L.B.B."/>
            <person name="Misra R.C."/>
            <person name="Kikuchi S."/>
            <person name="Rejzek M."/>
            <person name="Martin A.C."/>
            <person name="Harkess A."/>
            <person name="Leebens-Mack J."/>
            <person name="Louveau T."/>
            <person name="Stephenson M.J."/>
            <person name="Osbourn A."/>
        </authorList>
    </citation>
    <scope>NUCLEOTIDE SEQUENCE</scope>
    <source>
        <strain evidence="14">S10</strain>
    </source>
</reference>
<evidence type="ECO:0000256" key="7">
    <source>
        <dbReference type="ARBA" id="ARBA00023315"/>
    </source>
</evidence>
<feature type="transmembrane region" description="Helical" evidence="11">
    <location>
        <begin position="152"/>
        <end position="181"/>
    </location>
</feature>
<evidence type="ECO:0000259" key="12">
    <source>
        <dbReference type="Pfam" id="PF03007"/>
    </source>
</evidence>
<dbReference type="KEGG" id="qsa:O6P43_019929"/>
<sequence length="424" mass="47328">MSTSIAAELERETLLKHPRFSCKLGKKNRTVFWTPTTVNLDHHVTVPEIDSKTINFPDKYVEDYISNMTTTPLDLSKPLWELHLLNIKTSEAESVGIFRIHHSIGDGASLISLLLACTRKASDPEALPTVPKFRKKRSASGSSSNYSNMFCWVFLCIWSGLMFVFNTLVDTILFVGTILFLKDTKSPLKGELGVENNTKRFIHRTVSLDDIKLVKDAMNMTINDVLLGITQAALSRYLNRKYGEDENGGKSKEKASNLPKSIRLRASITANVRTTAGIQDLADMMAKKSKTTRWAIIDRKKQSLESHFTFACATLILQLFGPKIAAGLTRRVLFNTTLTFSNVVGPKEEISFFGHPIAYVAPSLYGLSQALVIHYQSYVNKMTIIMAIDPNVILDPHCLCDDLEESLQLIRNAVTKKGLPADVV</sequence>
<dbReference type="Gene3D" id="3.30.559.10">
    <property type="entry name" value="Chloramphenicol acetyltransferase-like domain"/>
    <property type="match status" value="1"/>
</dbReference>
<keyword evidence="15" id="KW-1185">Reference proteome</keyword>
<dbReference type="SUPFAM" id="SSF52777">
    <property type="entry name" value="CoA-dependent acyltransferases"/>
    <property type="match status" value="1"/>
</dbReference>
<keyword evidence="11" id="KW-1133">Transmembrane helix</keyword>
<dbReference type="Pfam" id="PF06974">
    <property type="entry name" value="WS_DGAT_C"/>
    <property type="match status" value="1"/>
</dbReference>
<dbReference type="AlphaFoldDB" id="A0AAD7PLC7"/>
<feature type="domain" description="O-acyltransferase WSD1-like N-terminal" evidence="12">
    <location>
        <begin position="25"/>
        <end position="225"/>
    </location>
</feature>
<evidence type="ECO:0000256" key="3">
    <source>
        <dbReference type="ARBA" id="ARBA00004771"/>
    </source>
</evidence>
<dbReference type="InterPro" id="IPR023213">
    <property type="entry name" value="CAT-like_dom_sf"/>
</dbReference>
<organism evidence="14 15">
    <name type="scientific">Quillaja saponaria</name>
    <name type="common">Soap bark tree</name>
    <dbReference type="NCBI Taxonomy" id="32244"/>
    <lineage>
        <taxon>Eukaryota</taxon>
        <taxon>Viridiplantae</taxon>
        <taxon>Streptophyta</taxon>
        <taxon>Embryophyta</taxon>
        <taxon>Tracheophyta</taxon>
        <taxon>Spermatophyta</taxon>
        <taxon>Magnoliopsida</taxon>
        <taxon>eudicotyledons</taxon>
        <taxon>Gunneridae</taxon>
        <taxon>Pentapetalae</taxon>
        <taxon>rosids</taxon>
        <taxon>fabids</taxon>
        <taxon>Fabales</taxon>
        <taxon>Quillajaceae</taxon>
        <taxon>Quillaja</taxon>
    </lineage>
</organism>
<keyword evidence="6" id="KW-0256">Endoplasmic reticulum</keyword>
<dbReference type="GO" id="GO:0019432">
    <property type="term" value="P:triglyceride biosynthetic process"/>
    <property type="evidence" value="ECO:0007669"/>
    <property type="project" value="TreeGrafter"/>
</dbReference>
<keyword evidence="11" id="KW-0812">Transmembrane</keyword>
<gene>
    <name evidence="14" type="ORF">O6P43_019929</name>
</gene>
<evidence type="ECO:0000256" key="1">
    <source>
        <dbReference type="ARBA" id="ARBA00004162"/>
    </source>
</evidence>
<comment type="pathway">
    <text evidence="3">Glycerolipid metabolism; triacylglycerol biosynthesis.</text>
</comment>
<evidence type="ECO:0000256" key="10">
    <source>
        <dbReference type="ARBA" id="ARBA00048109"/>
    </source>
</evidence>
<evidence type="ECO:0000256" key="11">
    <source>
        <dbReference type="SAM" id="Phobius"/>
    </source>
</evidence>
<comment type="pathway">
    <text evidence="4">Lipid metabolism.</text>
</comment>
<keyword evidence="5" id="KW-0808">Transferase</keyword>
<dbReference type="Proteomes" id="UP001163823">
    <property type="component" value="Chromosome 8"/>
</dbReference>
<feature type="domain" description="O-acyltransferase WSD1 C-terminal" evidence="13">
    <location>
        <begin position="295"/>
        <end position="410"/>
    </location>
</feature>
<accession>A0AAD7PLC7</accession>
<comment type="subcellular location">
    <subcellularLocation>
        <location evidence="1">Cell membrane</location>
        <topology evidence="1">Single-pass membrane protein</topology>
    </subcellularLocation>
    <subcellularLocation>
        <location evidence="2">Endoplasmic reticulum membrane</location>
    </subcellularLocation>
</comment>
<dbReference type="InterPro" id="IPR045034">
    <property type="entry name" value="O-acyltransferase_WSD1-like"/>
</dbReference>
<name>A0AAD7PLC7_QUISA</name>
<evidence type="ECO:0000256" key="4">
    <source>
        <dbReference type="ARBA" id="ARBA00005189"/>
    </source>
</evidence>
<comment type="catalytic activity">
    <reaction evidence="10">
        <text>an acyl-CoA + a 1,2-diacyl-sn-glycerol = a triacyl-sn-glycerol + CoA</text>
        <dbReference type="Rhea" id="RHEA:10868"/>
        <dbReference type="ChEBI" id="CHEBI:17815"/>
        <dbReference type="ChEBI" id="CHEBI:57287"/>
        <dbReference type="ChEBI" id="CHEBI:58342"/>
        <dbReference type="ChEBI" id="CHEBI:64615"/>
        <dbReference type="EC" id="2.3.1.20"/>
    </reaction>
</comment>
<keyword evidence="11" id="KW-0472">Membrane</keyword>
<evidence type="ECO:0000259" key="13">
    <source>
        <dbReference type="Pfam" id="PF06974"/>
    </source>
</evidence>
<proteinExistence type="inferred from homology"/>
<dbReference type="GO" id="GO:0047196">
    <property type="term" value="F:long-chain-alcohol O-fatty-acyltransferase activity"/>
    <property type="evidence" value="ECO:0007669"/>
    <property type="project" value="UniProtKB-EC"/>
</dbReference>
<evidence type="ECO:0000256" key="5">
    <source>
        <dbReference type="ARBA" id="ARBA00022679"/>
    </source>
</evidence>
<evidence type="ECO:0000256" key="6">
    <source>
        <dbReference type="ARBA" id="ARBA00022824"/>
    </source>
</evidence>
<dbReference type="EMBL" id="JARAOO010000008">
    <property type="protein sequence ID" value="KAJ7959337.1"/>
    <property type="molecule type" value="Genomic_DNA"/>
</dbReference>
<dbReference type="PANTHER" id="PTHR31650">
    <property type="entry name" value="O-ACYLTRANSFERASE (WSD1-LIKE) FAMILY PROTEIN"/>
    <property type="match status" value="1"/>
</dbReference>
<comment type="catalytic activity">
    <reaction evidence="9">
        <text>a long chain fatty alcohol + a fatty acyl-CoA = a long-chain alcohol wax ester + CoA</text>
        <dbReference type="Rhea" id="RHEA:38443"/>
        <dbReference type="ChEBI" id="CHEBI:17135"/>
        <dbReference type="ChEBI" id="CHEBI:57287"/>
        <dbReference type="ChEBI" id="CHEBI:77636"/>
        <dbReference type="ChEBI" id="CHEBI:235323"/>
        <dbReference type="EC" id="2.3.1.75"/>
    </reaction>
</comment>
<evidence type="ECO:0000313" key="15">
    <source>
        <dbReference type="Proteomes" id="UP001163823"/>
    </source>
</evidence>
<dbReference type="GO" id="GO:0004144">
    <property type="term" value="F:diacylglycerol O-acyltransferase activity"/>
    <property type="evidence" value="ECO:0007669"/>
    <property type="project" value="UniProtKB-EC"/>
</dbReference>
<dbReference type="Pfam" id="PF03007">
    <property type="entry name" value="WS_DGAT_cat"/>
    <property type="match status" value="1"/>
</dbReference>
<evidence type="ECO:0000313" key="14">
    <source>
        <dbReference type="EMBL" id="KAJ7959337.1"/>
    </source>
</evidence>
<keyword evidence="7" id="KW-0012">Acyltransferase</keyword>
<dbReference type="PANTHER" id="PTHR31650:SF1">
    <property type="entry name" value="WAX ESTER SYNTHASE_DIACYLGLYCEROL ACYLTRANSFERASE 4-RELATED"/>
    <property type="match status" value="1"/>
</dbReference>
<comment type="caution">
    <text evidence="14">The sequence shown here is derived from an EMBL/GenBank/DDBJ whole genome shotgun (WGS) entry which is preliminary data.</text>
</comment>